<proteinExistence type="predicted"/>
<feature type="signal peptide" evidence="1">
    <location>
        <begin position="1"/>
        <end position="22"/>
    </location>
</feature>
<accession>A0A2S9JRW6</accession>
<dbReference type="InterPro" id="IPR032299">
    <property type="entry name" value="DUF4843"/>
</dbReference>
<comment type="caution">
    <text evidence="2">The sequence shown here is derived from an EMBL/GenBank/DDBJ whole genome shotgun (WGS) entry which is preliminary data.</text>
</comment>
<evidence type="ECO:0000313" key="2">
    <source>
        <dbReference type="EMBL" id="PRD55990.1"/>
    </source>
</evidence>
<gene>
    <name evidence="2" type="ORF">C5749_01470</name>
</gene>
<dbReference type="PROSITE" id="PS51257">
    <property type="entry name" value="PROKAR_LIPOPROTEIN"/>
    <property type="match status" value="1"/>
</dbReference>
<name>A0A2S9JRW6_9SPHI</name>
<evidence type="ECO:0000256" key="1">
    <source>
        <dbReference type="SAM" id="SignalP"/>
    </source>
</evidence>
<keyword evidence="1" id="KW-0732">Signal</keyword>
<dbReference type="Pfam" id="PF16132">
    <property type="entry name" value="DUF4843"/>
    <property type="match status" value="1"/>
</dbReference>
<dbReference type="AlphaFoldDB" id="A0A2S9JRW6"/>
<organism evidence="2 3">
    <name type="scientific">Sphingobacterium gobiense</name>
    <dbReference type="NCBI Taxonomy" id="1382456"/>
    <lineage>
        <taxon>Bacteria</taxon>
        <taxon>Pseudomonadati</taxon>
        <taxon>Bacteroidota</taxon>
        <taxon>Sphingobacteriia</taxon>
        <taxon>Sphingobacteriales</taxon>
        <taxon>Sphingobacteriaceae</taxon>
        <taxon>Sphingobacterium</taxon>
    </lineage>
</organism>
<evidence type="ECO:0008006" key="4">
    <source>
        <dbReference type="Google" id="ProtNLM"/>
    </source>
</evidence>
<protein>
    <recommendedName>
        <fullName evidence="4">DUF4843 domain-containing protein</fullName>
    </recommendedName>
</protein>
<dbReference type="Proteomes" id="UP000238642">
    <property type="component" value="Unassembled WGS sequence"/>
</dbReference>
<feature type="chain" id="PRO_5015418088" description="DUF4843 domain-containing protein" evidence="1">
    <location>
        <begin position="23"/>
        <end position="288"/>
    </location>
</feature>
<keyword evidence="3" id="KW-1185">Reference proteome</keyword>
<sequence length="288" mass="32381">MKYCDMKRILMYLLLFQAAAFMSCEKELMDYEGREGVYFAMQHGDSNRSPESWPYQPYSNIDFVRIGLDEVEIPIKIAITGPVKEYDRVFYVDVNPDSTTVVLNQHYEAIAREWVIPAGAISTTVNVHLMRAADLEDEPKTLGLRLTGSDDLALSFPEWDAIPSLDGGATVEEFDASLHTLRINDIMVEPEIWRGSIQSGNRESGLFGAFTRKKMEFLIDNLGLTYEDFASEETMPLARSLLIGSDASTILIERYNAGNPILEDDGRLMFIGSVPWTSYIGVPWVPGP</sequence>
<reference evidence="2 3" key="1">
    <citation type="submission" date="2018-02" db="EMBL/GenBank/DDBJ databases">
        <title>The draft genome of Sphingobacterium gobiense H7.</title>
        <authorList>
            <person name="Li L."/>
            <person name="Liu L."/>
            <person name="Zhang X."/>
            <person name="Wang T."/>
            <person name="Liang L."/>
        </authorList>
    </citation>
    <scope>NUCLEOTIDE SEQUENCE [LARGE SCALE GENOMIC DNA]</scope>
    <source>
        <strain evidence="2 3">ACCC 05757</strain>
    </source>
</reference>
<dbReference type="OrthoDB" id="1096291at2"/>
<dbReference type="EMBL" id="PVBS01000001">
    <property type="protein sequence ID" value="PRD55990.1"/>
    <property type="molecule type" value="Genomic_DNA"/>
</dbReference>
<evidence type="ECO:0000313" key="3">
    <source>
        <dbReference type="Proteomes" id="UP000238642"/>
    </source>
</evidence>